<dbReference type="RefSeq" id="WP_104506153.1">
    <property type="nucleotide sequence ID" value="NZ_JACIGC010000003.1"/>
</dbReference>
<keyword evidence="2" id="KW-0285">Flavoprotein</keyword>
<keyword evidence="4" id="KW-0560">Oxidoreductase</keyword>
<dbReference type="InterPro" id="IPR006076">
    <property type="entry name" value="FAD-dep_OxRdtase"/>
</dbReference>
<dbReference type="AlphaFoldDB" id="A0A2S6NFS1"/>
<dbReference type="Pfam" id="PF01266">
    <property type="entry name" value="DAO"/>
    <property type="match status" value="1"/>
</dbReference>
<evidence type="ECO:0000313" key="8">
    <source>
        <dbReference type="Proteomes" id="UP000239089"/>
    </source>
</evidence>
<evidence type="ECO:0000313" key="7">
    <source>
        <dbReference type="EMBL" id="PPQ33453.1"/>
    </source>
</evidence>
<keyword evidence="3" id="KW-0274">FAD</keyword>
<dbReference type="GO" id="GO:0047545">
    <property type="term" value="F:(S)-2-hydroxyglutarate dehydrogenase activity"/>
    <property type="evidence" value="ECO:0007669"/>
    <property type="project" value="TreeGrafter"/>
</dbReference>
<dbReference type="Proteomes" id="UP000239089">
    <property type="component" value="Unassembled WGS sequence"/>
</dbReference>
<dbReference type="EMBL" id="NHSJ01000019">
    <property type="protein sequence ID" value="PPQ33453.1"/>
    <property type="molecule type" value="Genomic_DNA"/>
</dbReference>
<dbReference type="PANTHER" id="PTHR43104:SF4">
    <property type="entry name" value="L-2-HYDROXYGLUTARATE DEHYDROGENASE, MITOCHONDRIAL"/>
    <property type="match status" value="1"/>
</dbReference>
<sequence length="371" mass="39074">MTDEGTDIDAVVVGAGVVGLSVGLALAQTGREVVVLEAAERIGSETSSRNSEVIHAGLYYPTGSLKARFCVAGRKALYDYCESHGVAHKRCGKLVVATDDSEMPALRALAQKGWDNGVDDLKLISAQEARALEPALFCVGAILSPSTGIFDSAAYMLALRGDSEAAGASFAFNTPFVAASIEDDGIAVETGGAEPMRLKTSLLVNCGGLHASRVAENIAGLDPTHIPRTRYAKGNYFTLPGRAPFTRLIYPMPTAHGVGLHLTFDVGGQARFGPDVEWVETIDYGVDSRRAQNFGDVIRRYWPGAPKTALTPSYCGVRPKIAGPDQPAADFRIDGPAVHGVPGLINLFGIESPGLTSSLAIAAHVIRIIGQ</sequence>
<dbReference type="Gene3D" id="3.30.9.10">
    <property type="entry name" value="D-Amino Acid Oxidase, subunit A, domain 2"/>
    <property type="match status" value="1"/>
</dbReference>
<dbReference type="InterPro" id="IPR036188">
    <property type="entry name" value="FAD/NAD-bd_sf"/>
</dbReference>
<protein>
    <submittedName>
        <fullName evidence="7">FAD-dependent oxidoreductase</fullName>
    </submittedName>
</protein>
<evidence type="ECO:0000256" key="5">
    <source>
        <dbReference type="ARBA" id="ARBA00037941"/>
    </source>
</evidence>
<organism evidence="7 8">
    <name type="scientific">Rhodoblastus sphagnicola</name>
    <dbReference type="NCBI Taxonomy" id="333368"/>
    <lineage>
        <taxon>Bacteria</taxon>
        <taxon>Pseudomonadati</taxon>
        <taxon>Pseudomonadota</taxon>
        <taxon>Alphaproteobacteria</taxon>
        <taxon>Hyphomicrobiales</taxon>
        <taxon>Rhodoblastaceae</taxon>
        <taxon>Rhodoblastus</taxon>
    </lineage>
</organism>
<gene>
    <name evidence="7" type="ORF">CCR94_01675</name>
</gene>
<comment type="similarity">
    <text evidence="5">Belongs to the L2HGDH family.</text>
</comment>
<keyword evidence="8" id="KW-1185">Reference proteome</keyword>
<dbReference type="SUPFAM" id="SSF51905">
    <property type="entry name" value="FAD/NAD(P)-binding domain"/>
    <property type="match status" value="1"/>
</dbReference>
<evidence type="ECO:0000256" key="3">
    <source>
        <dbReference type="ARBA" id="ARBA00022827"/>
    </source>
</evidence>
<reference evidence="7 8" key="1">
    <citation type="journal article" date="2018" name="Arch. Microbiol.">
        <title>New insights into the metabolic potential of the phototrophic purple bacterium Rhodopila globiformis DSM 161(T) from its draft genome sequence and evidence for a vanadium-dependent nitrogenase.</title>
        <authorList>
            <person name="Imhoff J.F."/>
            <person name="Rahn T."/>
            <person name="Kunzel S."/>
            <person name="Neulinger S.C."/>
        </authorList>
    </citation>
    <scope>NUCLEOTIDE SEQUENCE [LARGE SCALE GENOMIC DNA]</scope>
    <source>
        <strain evidence="7 8">DSM 16996</strain>
    </source>
</reference>
<name>A0A2S6NFS1_9HYPH</name>
<evidence type="ECO:0000259" key="6">
    <source>
        <dbReference type="Pfam" id="PF01266"/>
    </source>
</evidence>
<comment type="caution">
    <text evidence="7">The sequence shown here is derived from an EMBL/GenBank/DDBJ whole genome shotgun (WGS) entry which is preliminary data.</text>
</comment>
<evidence type="ECO:0000256" key="1">
    <source>
        <dbReference type="ARBA" id="ARBA00001974"/>
    </source>
</evidence>
<accession>A0A2S6NFS1</accession>
<dbReference type="Gene3D" id="3.50.50.60">
    <property type="entry name" value="FAD/NAD(P)-binding domain"/>
    <property type="match status" value="1"/>
</dbReference>
<comment type="cofactor">
    <cofactor evidence="1">
        <name>FAD</name>
        <dbReference type="ChEBI" id="CHEBI:57692"/>
    </cofactor>
</comment>
<evidence type="ECO:0000256" key="2">
    <source>
        <dbReference type="ARBA" id="ARBA00022630"/>
    </source>
</evidence>
<feature type="domain" description="FAD dependent oxidoreductase" evidence="6">
    <location>
        <begin position="9"/>
        <end position="365"/>
    </location>
</feature>
<evidence type="ECO:0000256" key="4">
    <source>
        <dbReference type="ARBA" id="ARBA00023002"/>
    </source>
</evidence>
<dbReference type="PANTHER" id="PTHR43104">
    <property type="entry name" value="L-2-HYDROXYGLUTARATE DEHYDROGENASE, MITOCHONDRIAL"/>
    <property type="match status" value="1"/>
</dbReference>
<proteinExistence type="inferred from homology"/>
<dbReference type="OrthoDB" id="9801699at2"/>